<evidence type="ECO:0000256" key="3">
    <source>
        <dbReference type="ARBA" id="ARBA00023002"/>
    </source>
</evidence>
<evidence type="ECO:0000256" key="8">
    <source>
        <dbReference type="PIRSR" id="PIRSR000138-2"/>
    </source>
</evidence>
<dbReference type="PANTHER" id="PTHR10578">
    <property type="entry name" value="S -2-HYDROXY-ACID OXIDASE-RELATED"/>
    <property type="match status" value="1"/>
</dbReference>
<proteinExistence type="inferred from homology"/>
<name>A0A2G8LLX3_STIJA</name>
<dbReference type="OrthoDB" id="25826at2759"/>
<evidence type="ECO:0000259" key="9">
    <source>
        <dbReference type="PROSITE" id="PS51349"/>
    </source>
</evidence>
<protein>
    <recommendedName>
        <fullName evidence="2">(S)-2-hydroxy-acid oxidase</fullName>
        <ecNumber evidence="2">1.1.3.15</ecNumber>
    </recommendedName>
</protein>
<evidence type="ECO:0000256" key="6">
    <source>
        <dbReference type="ARBA" id="ARBA00029327"/>
    </source>
</evidence>
<dbReference type="EMBL" id="MRZV01000037">
    <property type="protein sequence ID" value="PIK61261.1"/>
    <property type="molecule type" value="Genomic_DNA"/>
</dbReference>
<dbReference type="Proteomes" id="UP000230750">
    <property type="component" value="Unassembled WGS sequence"/>
</dbReference>
<dbReference type="InterPro" id="IPR012133">
    <property type="entry name" value="Alpha-hydoxy_acid_DH_FMN"/>
</dbReference>
<dbReference type="GO" id="GO:0005782">
    <property type="term" value="C:peroxisomal matrix"/>
    <property type="evidence" value="ECO:0007669"/>
    <property type="project" value="TreeGrafter"/>
</dbReference>
<dbReference type="PANTHER" id="PTHR10578:SF149">
    <property type="entry name" value="2-HYDROXYACID OXIDASE 2"/>
    <property type="match status" value="1"/>
</dbReference>
<comment type="catalytic activity">
    <reaction evidence="5">
        <text>a (2S)-2-hydroxycarboxylate + O2 = a 2-oxocarboxylate + H2O2</text>
        <dbReference type="Rhea" id="RHEA:16789"/>
        <dbReference type="ChEBI" id="CHEBI:15379"/>
        <dbReference type="ChEBI" id="CHEBI:16240"/>
        <dbReference type="ChEBI" id="CHEBI:35179"/>
        <dbReference type="ChEBI" id="CHEBI:58123"/>
        <dbReference type="EC" id="1.1.3.15"/>
    </reaction>
    <physiologicalReaction direction="left-to-right" evidence="5">
        <dbReference type="Rhea" id="RHEA:16790"/>
    </physiologicalReaction>
</comment>
<dbReference type="GO" id="GO:0001561">
    <property type="term" value="P:fatty acid alpha-oxidation"/>
    <property type="evidence" value="ECO:0007669"/>
    <property type="project" value="TreeGrafter"/>
</dbReference>
<accession>A0A2G8LLX3</accession>
<dbReference type="AlphaFoldDB" id="A0A2G8LLX3"/>
<dbReference type="EC" id="1.1.3.15" evidence="2"/>
<dbReference type="FunFam" id="3.20.20.70:FF:000056">
    <property type="entry name" value="hydroxyacid oxidase 2"/>
    <property type="match status" value="1"/>
</dbReference>
<feature type="binding site" evidence="8">
    <location>
        <position position="159"/>
    </location>
    <ligand>
        <name>FMN</name>
        <dbReference type="ChEBI" id="CHEBI:58210"/>
    </ligand>
</feature>
<comment type="cofactor">
    <cofactor evidence="1">
        <name>FMN</name>
        <dbReference type="ChEBI" id="CHEBI:58210"/>
    </cofactor>
</comment>
<feature type="binding site" evidence="8">
    <location>
        <position position="131"/>
    </location>
    <ligand>
        <name>FMN</name>
        <dbReference type="ChEBI" id="CHEBI:58210"/>
    </ligand>
</feature>
<feature type="binding site" evidence="8">
    <location>
        <position position="27"/>
    </location>
    <ligand>
        <name>glyoxylate</name>
        <dbReference type="ChEBI" id="CHEBI:36655"/>
    </ligand>
</feature>
<evidence type="ECO:0000256" key="2">
    <source>
        <dbReference type="ARBA" id="ARBA00013087"/>
    </source>
</evidence>
<reference evidence="10 11" key="1">
    <citation type="journal article" date="2017" name="PLoS Biol.">
        <title>The sea cucumber genome provides insights into morphological evolution and visceral regeneration.</title>
        <authorList>
            <person name="Zhang X."/>
            <person name="Sun L."/>
            <person name="Yuan J."/>
            <person name="Sun Y."/>
            <person name="Gao Y."/>
            <person name="Zhang L."/>
            <person name="Li S."/>
            <person name="Dai H."/>
            <person name="Hamel J.F."/>
            <person name="Liu C."/>
            <person name="Yu Y."/>
            <person name="Liu S."/>
            <person name="Lin W."/>
            <person name="Guo K."/>
            <person name="Jin S."/>
            <person name="Xu P."/>
            <person name="Storey K.B."/>
            <person name="Huan P."/>
            <person name="Zhang T."/>
            <person name="Zhou Y."/>
            <person name="Zhang J."/>
            <person name="Lin C."/>
            <person name="Li X."/>
            <person name="Xing L."/>
            <person name="Huo D."/>
            <person name="Sun M."/>
            <person name="Wang L."/>
            <person name="Mercier A."/>
            <person name="Li F."/>
            <person name="Yang H."/>
            <person name="Xiang J."/>
        </authorList>
    </citation>
    <scope>NUCLEOTIDE SEQUENCE [LARGE SCALE GENOMIC DNA]</scope>
    <source>
        <strain evidence="10">Shaxun</strain>
        <tissue evidence="10">Muscle</tissue>
    </source>
</reference>
<dbReference type="InterPro" id="IPR013785">
    <property type="entry name" value="Aldolase_TIM"/>
</dbReference>
<keyword evidence="11" id="KW-1185">Reference proteome</keyword>
<evidence type="ECO:0000313" key="11">
    <source>
        <dbReference type="Proteomes" id="UP000230750"/>
    </source>
</evidence>
<feature type="active site" description="Proton acceptor" evidence="7">
    <location>
        <position position="261"/>
    </location>
</feature>
<dbReference type="Gene3D" id="3.20.20.70">
    <property type="entry name" value="Aldolase class I"/>
    <property type="match status" value="1"/>
</dbReference>
<feature type="domain" description="FMN hydroxy acid dehydrogenase" evidence="9">
    <location>
        <begin position="1"/>
        <end position="367"/>
    </location>
</feature>
<keyword evidence="8" id="KW-0285">Flavoprotein</keyword>
<feature type="binding site" evidence="8">
    <location>
        <position position="109"/>
    </location>
    <ligand>
        <name>FMN</name>
        <dbReference type="ChEBI" id="CHEBI:58210"/>
    </ligand>
</feature>
<dbReference type="GO" id="GO:0010181">
    <property type="term" value="F:FMN binding"/>
    <property type="evidence" value="ECO:0007669"/>
    <property type="project" value="InterPro"/>
</dbReference>
<keyword evidence="3" id="KW-0560">Oxidoreductase</keyword>
<dbReference type="GO" id="GO:0003973">
    <property type="term" value="F:(S)-2-hydroxy-acid oxidase activity"/>
    <property type="evidence" value="ECO:0007669"/>
    <property type="project" value="UniProtKB-EC"/>
</dbReference>
<comment type="caution">
    <text evidence="10">The sequence shown here is derived from an EMBL/GenBank/DDBJ whole genome shotgun (WGS) entry which is preliminary data.</text>
</comment>
<gene>
    <name evidence="10" type="ORF">BSL78_01820</name>
</gene>
<evidence type="ECO:0000256" key="7">
    <source>
        <dbReference type="PIRSR" id="PIRSR000138-1"/>
    </source>
</evidence>
<keyword evidence="8" id="KW-0288">FMN</keyword>
<dbReference type="PIRSF" id="PIRSF000138">
    <property type="entry name" value="Al-hdrx_acd_dh"/>
    <property type="match status" value="1"/>
</dbReference>
<comment type="similarity">
    <text evidence="4">Belongs to the FMN-dependent alpha-hydroxy acid dehydrogenase family.</text>
</comment>
<feature type="binding site" evidence="8">
    <location>
        <begin position="293"/>
        <end position="297"/>
    </location>
    <ligand>
        <name>FMN</name>
        <dbReference type="ChEBI" id="CHEBI:58210"/>
    </ligand>
</feature>
<feature type="binding site" evidence="8">
    <location>
        <begin position="316"/>
        <end position="317"/>
    </location>
    <ligand>
        <name>FMN</name>
        <dbReference type="ChEBI" id="CHEBI:58210"/>
    </ligand>
</feature>
<evidence type="ECO:0000256" key="5">
    <source>
        <dbReference type="ARBA" id="ARBA00029325"/>
    </source>
</evidence>
<feature type="binding site" evidence="8">
    <location>
        <position position="259"/>
    </location>
    <ligand>
        <name>FMN</name>
        <dbReference type="ChEBI" id="CHEBI:58210"/>
    </ligand>
</feature>
<evidence type="ECO:0000256" key="1">
    <source>
        <dbReference type="ARBA" id="ARBA00001917"/>
    </source>
</evidence>
<comment type="catalytic activity">
    <reaction evidence="6">
        <text>2-hydroxyoctanoate + O2 = 2-oxooctanoate + H2O2</text>
        <dbReference type="Rhea" id="RHEA:67940"/>
        <dbReference type="ChEBI" id="CHEBI:15379"/>
        <dbReference type="ChEBI" id="CHEBI:16240"/>
        <dbReference type="ChEBI" id="CHEBI:133514"/>
        <dbReference type="ChEBI" id="CHEBI:176689"/>
    </reaction>
    <physiologicalReaction direction="left-to-right" evidence="6">
        <dbReference type="Rhea" id="RHEA:67941"/>
    </physiologicalReaction>
</comment>
<evidence type="ECO:0000256" key="4">
    <source>
        <dbReference type="ARBA" id="ARBA00024042"/>
    </source>
</evidence>
<feature type="binding site" evidence="8">
    <location>
        <begin position="80"/>
        <end position="82"/>
    </location>
    <ligand>
        <name>FMN</name>
        <dbReference type="ChEBI" id="CHEBI:58210"/>
    </ligand>
</feature>
<dbReference type="Pfam" id="PF01070">
    <property type="entry name" value="FMN_dh"/>
    <property type="match status" value="1"/>
</dbReference>
<dbReference type="PROSITE" id="PS51349">
    <property type="entry name" value="FMN_HYDROXY_ACID_DH_2"/>
    <property type="match status" value="1"/>
</dbReference>
<sequence length="372" mass="40740">MSIDTNCSARDYERLAKQKLCPKVWGYYSAGAGEGTTLQESKNALKRLGFRPHMMRTEFERDFSVNVLGHRIRAPIGVAPTAYHGLAHPDGEKATAKGVENFGAIMIVSNWASNSIEDIVASARGAHLWMQTFIMQNRQITTNMIRRAEKLDFKAIVITIDVPICNPWKLGFCQDLLDLGYDLRVANIDENTDEVRAAKASGDRMLINYMKDQTASCPNWNDIAWVKTITTLPVIVKGVLTAETAREAAAIGVDGIIVSAHGGRQLDEGPVPIDALPEVVDALKGQDIDVYVDGGFRTGSDVMKALALGAKMVFLGRPAIWALAVKGADGVCNLLENLENDLDYTMALCGCNKVSDLGRSHLRYKSQLPCRL</sequence>
<dbReference type="SUPFAM" id="SSF51395">
    <property type="entry name" value="FMN-linked oxidoreductases"/>
    <property type="match status" value="1"/>
</dbReference>
<dbReference type="STRING" id="307972.A0A2G8LLX3"/>
<dbReference type="InterPro" id="IPR000262">
    <property type="entry name" value="FMN-dep_DH"/>
</dbReference>
<dbReference type="InterPro" id="IPR037396">
    <property type="entry name" value="FMN_HAD"/>
</dbReference>
<evidence type="ECO:0000313" key="10">
    <source>
        <dbReference type="EMBL" id="PIK61261.1"/>
    </source>
</evidence>
<organism evidence="10 11">
    <name type="scientific">Stichopus japonicus</name>
    <name type="common">Sea cucumber</name>
    <dbReference type="NCBI Taxonomy" id="307972"/>
    <lineage>
        <taxon>Eukaryota</taxon>
        <taxon>Metazoa</taxon>
        <taxon>Echinodermata</taxon>
        <taxon>Eleutherozoa</taxon>
        <taxon>Echinozoa</taxon>
        <taxon>Holothuroidea</taxon>
        <taxon>Aspidochirotacea</taxon>
        <taxon>Aspidochirotida</taxon>
        <taxon>Stichopodidae</taxon>
        <taxon>Apostichopus</taxon>
    </lineage>
</organism>
<dbReference type="CDD" id="cd02809">
    <property type="entry name" value="alpha_hydroxyacid_oxid_FMN"/>
    <property type="match status" value="1"/>
</dbReference>
<feature type="binding site" evidence="8">
    <location>
        <position position="261"/>
    </location>
    <ligand>
        <name>glyoxylate</name>
        <dbReference type="ChEBI" id="CHEBI:36655"/>
    </ligand>
</feature>
<feature type="binding site" evidence="8">
    <location>
        <position position="237"/>
    </location>
    <ligand>
        <name>FMN</name>
        <dbReference type="ChEBI" id="CHEBI:58210"/>
    </ligand>
</feature>
<feature type="binding site" evidence="8">
    <location>
        <position position="264"/>
    </location>
    <ligand>
        <name>glyoxylate</name>
        <dbReference type="ChEBI" id="CHEBI:36655"/>
    </ligand>
</feature>